<gene>
    <name evidence="1" type="ORF">OSTQU699_LOCUS5363</name>
</gene>
<dbReference type="Proteomes" id="UP000708148">
    <property type="component" value="Unassembled WGS sequence"/>
</dbReference>
<evidence type="ECO:0000313" key="1">
    <source>
        <dbReference type="EMBL" id="CAD7700004.1"/>
    </source>
</evidence>
<organism evidence="1 2">
    <name type="scientific">Ostreobium quekettii</name>
    <dbReference type="NCBI Taxonomy" id="121088"/>
    <lineage>
        <taxon>Eukaryota</taxon>
        <taxon>Viridiplantae</taxon>
        <taxon>Chlorophyta</taxon>
        <taxon>core chlorophytes</taxon>
        <taxon>Ulvophyceae</taxon>
        <taxon>TCBD clade</taxon>
        <taxon>Bryopsidales</taxon>
        <taxon>Ostreobineae</taxon>
        <taxon>Ostreobiaceae</taxon>
        <taxon>Ostreobium</taxon>
    </lineage>
</organism>
<name>A0A8S1J932_9CHLO</name>
<dbReference type="EMBL" id="CAJHUC010001151">
    <property type="protein sequence ID" value="CAD7700004.1"/>
    <property type="molecule type" value="Genomic_DNA"/>
</dbReference>
<proteinExistence type="predicted"/>
<comment type="caution">
    <text evidence="1">The sequence shown here is derived from an EMBL/GenBank/DDBJ whole genome shotgun (WGS) entry which is preliminary data.</text>
</comment>
<reference evidence="1" key="1">
    <citation type="submission" date="2020-12" db="EMBL/GenBank/DDBJ databases">
        <authorList>
            <person name="Iha C."/>
        </authorList>
    </citation>
    <scope>NUCLEOTIDE SEQUENCE</scope>
</reference>
<keyword evidence="2" id="KW-1185">Reference proteome</keyword>
<sequence>MCHRNQELAMVSSTHYVCHRNRNKCRHWDVSLGPDLPFVNVLDAQLANGTPTRRPCAAIILIRATVFPTMIGPKSSTIASACSGRPQLKLGSCSRLSSVRVLDLRQGTRSTLRYGCGLLAS</sequence>
<protein>
    <submittedName>
        <fullName evidence="1">Uncharacterized protein</fullName>
    </submittedName>
</protein>
<accession>A0A8S1J932</accession>
<evidence type="ECO:0000313" key="2">
    <source>
        <dbReference type="Proteomes" id="UP000708148"/>
    </source>
</evidence>
<dbReference type="AlphaFoldDB" id="A0A8S1J932"/>